<protein>
    <submittedName>
        <fullName evidence="3">Invasion associated locus B family protein</fullName>
    </submittedName>
</protein>
<dbReference type="AlphaFoldDB" id="A0A8B2NRB9"/>
<dbReference type="InterPro" id="IPR038696">
    <property type="entry name" value="IalB_sf"/>
</dbReference>
<organism evidence="3 4">
    <name type="scientific">Acuticoccus sediminis</name>
    <dbReference type="NCBI Taxonomy" id="2184697"/>
    <lineage>
        <taxon>Bacteria</taxon>
        <taxon>Pseudomonadati</taxon>
        <taxon>Pseudomonadota</taxon>
        <taxon>Alphaproteobacteria</taxon>
        <taxon>Hyphomicrobiales</taxon>
        <taxon>Amorphaceae</taxon>
        <taxon>Acuticoccus</taxon>
    </lineage>
</organism>
<name>A0A8B2NRB9_9HYPH</name>
<sequence>MRLTKLVAALGLSLGLAVPTIPASAQDAAQDDNAWVKICNRDAQANKELCLITQELRTQNGQFLASAAIREFEGESRRSLLLSVPVGMLVQPGVQIQIDGAQPEKAPFQICFPNACYAERTIDEAFIGRLKRGGKMRINTMNRQGKQVSFDMTLIGFTSAYNSEGIDPQALQQKQSDLQTALEKKAQEARDRLLAAQQDAVDKSE</sequence>
<accession>A0A8B2NRB9</accession>
<keyword evidence="1" id="KW-0175">Coiled coil</keyword>
<keyword evidence="2" id="KW-0732">Signal</keyword>
<dbReference type="OrthoDB" id="8017994at2"/>
<dbReference type="Pfam" id="PF06776">
    <property type="entry name" value="IalB"/>
    <property type="match status" value="1"/>
</dbReference>
<evidence type="ECO:0000313" key="4">
    <source>
        <dbReference type="Proteomes" id="UP000249590"/>
    </source>
</evidence>
<feature type="signal peptide" evidence="2">
    <location>
        <begin position="1"/>
        <end position="25"/>
    </location>
</feature>
<feature type="coiled-coil region" evidence="1">
    <location>
        <begin position="171"/>
        <end position="199"/>
    </location>
</feature>
<dbReference type="Proteomes" id="UP000249590">
    <property type="component" value="Unassembled WGS sequence"/>
</dbReference>
<keyword evidence="4" id="KW-1185">Reference proteome</keyword>
<gene>
    <name evidence="3" type="ORF">DLJ53_15235</name>
</gene>
<dbReference type="Gene3D" id="2.60.40.1880">
    <property type="entry name" value="Invasion associated locus B (IalB) protein"/>
    <property type="match status" value="1"/>
</dbReference>
<comment type="caution">
    <text evidence="3">The sequence shown here is derived from an EMBL/GenBank/DDBJ whole genome shotgun (WGS) entry which is preliminary data.</text>
</comment>
<feature type="chain" id="PRO_5032699069" evidence="2">
    <location>
        <begin position="26"/>
        <end position="205"/>
    </location>
</feature>
<evidence type="ECO:0000313" key="3">
    <source>
        <dbReference type="EMBL" id="RAI00609.1"/>
    </source>
</evidence>
<dbReference type="EMBL" id="QHHQ01000003">
    <property type="protein sequence ID" value="RAI00609.1"/>
    <property type="molecule type" value="Genomic_DNA"/>
</dbReference>
<reference evidence="3 4" key="1">
    <citation type="submission" date="2018-05" db="EMBL/GenBank/DDBJ databases">
        <title>Acuticoccus sediminis sp. nov., isolated from deep-sea sediment of Indian Ocean.</title>
        <authorList>
            <person name="Liu X."/>
            <person name="Lai Q."/>
            <person name="Du Y."/>
            <person name="Sun F."/>
            <person name="Zhang X."/>
            <person name="Wang S."/>
            <person name="Shao Z."/>
        </authorList>
    </citation>
    <scope>NUCLEOTIDE SEQUENCE [LARGE SCALE GENOMIC DNA]</scope>
    <source>
        <strain evidence="3 4">PTG4-2</strain>
    </source>
</reference>
<evidence type="ECO:0000256" key="1">
    <source>
        <dbReference type="SAM" id="Coils"/>
    </source>
</evidence>
<evidence type="ECO:0000256" key="2">
    <source>
        <dbReference type="SAM" id="SignalP"/>
    </source>
</evidence>
<proteinExistence type="predicted"/>
<dbReference type="InterPro" id="IPR010642">
    <property type="entry name" value="Invasion_prot_B"/>
</dbReference>